<dbReference type="EMBL" id="JAPFFF010000011">
    <property type="protein sequence ID" value="KAK8877837.1"/>
    <property type="molecule type" value="Genomic_DNA"/>
</dbReference>
<sequence length="849" mass="97441">MTYVQWNLDPLEIAELDIYEISIIPEALDKYTSTNDKRLLVLSHSLGYKRIPSFFLQQSPKYIIKQNSQNNQNTNSVVVVFDLYHNFNQNDLFDWCQINHWKWDVASTFQDQLYDDFQRALNVVSYYEFARLKPLYFSSYLLFPQSESSSEPFLYQKIPIRREKTLCIRTSMQGSLDFIIDYGMPPISGSYILIPPHEHPFCVISASDSFMTLRSVEKTTTTVNMATPFVLITRPCVLMSKFFMPNASRNQSTDNDIEGNILISKPPGQFISQPPQQEQDTNIHFFKPVDFHDYTPEDIESFLDELFSDSEKSSTDNCNIQNKMIIEYPEFTIGQIISQMISDSSKKEEIKRCIRNGDLPSTRVNLTMAVSTFLSFFRFDFGFADVKPPFHAQNLMTCSSCRYEKLGIPSVLVNFQGKLKSIPANTVIDQWEEERIQPISGPKSAHFVVFSLSSILPSSVKTFFSQFCNTYNMLNFGALSPLQRDEPFHFLSFEEMPFAIESFFSKNSQTQFQQYPVLSFIVAPPIYNSDFMPHSIISYVRPESILSASEEEMKTLAFVVYSRIRTFNPCPFGMIDIGNHETSILFFGFRYEPPFLLPRQNENLEKNQFMNDIGQSITNSILSDSNDGEKKKDGSMTIHIAWDEATKMSSWIDDTGSILHVLPNTDFKKMNRLINDACLLLSGIEIKFTLSILAEGITNELFKEINDTFGKAMNNFSLFAVSPAPTVQVLFEEQFEDDAVIFAPAEQFLESCNGSDYMKPQSTCYVVAHTLPAYSISLYSNPVWNWKPANDFVFEYAKQMSHLSWLSVKPGSEMRTISYPPHICALLRKTGACVKRVSRYEFLPSLERI</sequence>
<evidence type="ECO:0000313" key="1">
    <source>
        <dbReference type="EMBL" id="KAK8877837.1"/>
    </source>
</evidence>
<proteinExistence type="predicted"/>
<reference evidence="1 2" key="1">
    <citation type="submission" date="2024-04" db="EMBL/GenBank/DDBJ databases">
        <title>Tritrichomonas musculus Genome.</title>
        <authorList>
            <person name="Alves-Ferreira E."/>
            <person name="Grigg M."/>
            <person name="Lorenzi H."/>
            <person name="Galac M."/>
        </authorList>
    </citation>
    <scope>NUCLEOTIDE SEQUENCE [LARGE SCALE GENOMIC DNA]</scope>
    <source>
        <strain evidence="1 2">EAF2021</strain>
    </source>
</reference>
<gene>
    <name evidence="1" type="ORF">M9Y10_004600</name>
</gene>
<keyword evidence="2" id="KW-1185">Reference proteome</keyword>
<comment type="caution">
    <text evidence="1">The sequence shown here is derived from an EMBL/GenBank/DDBJ whole genome shotgun (WGS) entry which is preliminary data.</text>
</comment>
<evidence type="ECO:0000313" key="2">
    <source>
        <dbReference type="Proteomes" id="UP001470230"/>
    </source>
</evidence>
<protein>
    <submittedName>
        <fullName evidence="1">Uncharacterized protein</fullName>
    </submittedName>
</protein>
<dbReference type="Proteomes" id="UP001470230">
    <property type="component" value="Unassembled WGS sequence"/>
</dbReference>
<organism evidence="1 2">
    <name type="scientific">Tritrichomonas musculus</name>
    <dbReference type="NCBI Taxonomy" id="1915356"/>
    <lineage>
        <taxon>Eukaryota</taxon>
        <taxon>Metamonada</taxon>
        <taxon>Parabasalia</taxon>
        <taxon>Tritrichomonadida</taxon>
        <taxon>Tritrichomonadidae</taxon>
        <taxon>Tritrichomonas</taxon>
    </lineage>
</organism>
<name>A0ABR2JKX4_9EUKA</name>
<accession>A0ABR2JKX4</accession>